<protein>
    <submittedName>
        <fullName evidence="2">Uncharacterized protein</fullName>
    </submittedName>
</protein>
<accession>A0A7R9BJ01</accession>
<reference evidence="2" key="1">
    <citation type="submission" date="2020-11" db="EMBL/GenBank/DDBJ databases">
        <authorList>
            <person name="Tran Van P."/>
        </authorList>
    </citation>
    <scope>NUCLEOTIDE SEQUENCE</scope>
</reference>
<organism evidence="2">
    <name type="scientific">Notodromas monacha</name>
    <dbReference type="NCBI Taxonomy" id="399045"/>
    <lineage>
        <taxon>Eukaryota</taxon>
        <taxon>Metazoa</taxon>
        <taxon>Ecdysozoa</taxon>
        <taxon>Arthropoda</taxon>
        <taxon>Crustacea</taxon>
        <taxon>Oligostraca</taxon>
        <taxon>Ostracoda</taxon>
        <taxon>Podocopa</taxon>
        <taxon>Podocopida</taxon>
        <taxon>Cypridocopina</taxon>
        <taxon>Cypridoidea</taxon>
        <taxon>Cyprididae</taxon>
        <taxon>Notodromas</taxon>
    </lineage>
</organism>
<keyword evidence="1" id="KW-1133">Transmembrane helix</keyword>
<proteinExistence type="predicted"/>
<dbReference type="AlphaFoldDB" id="A0A7R9BJ01"/>
<evidence type="ECO:0000256" key="1">
    <source>
        <dbReference type="SAM" id="Phobius"/>
    </source>
</evidence>
<dbReference type="Proteomes" id="UP000678499">
    <property type="component" value="Unassembled WGS sequence"/>
</dbReference>
<evidence type="ECO:0000313" key="3">
    <source>
        <dbReference type="Proteomes" id="UP000678499"/>
    </source>
</evidence>
<keyword evidence="1" id="KW-0812">Transmembrane</keyword>
<evidence type="ECO:0000313" key="2">
    <source>
        <dbReference type="EMBL" id="CAD7274838.1"/>
    </source>
</evidence>
<name>A0A7R9BJ01_9CRUS</name>
<dbReference type="EMBL" id="CAJPEX010000310">
    <property type="protein sequence ID" value="CAG0914990.1"/>
    <property type="molecule type" value="Genomic_DNA"/>
</dbReference>
<feature type="transmembrane region" description="Helical" evidence="1">
    <location>
        <begin position="6"/>
        <end position="28"/>
    </location>
</feature>
<keyword evidence="3" id="KW-1185">Reference proteome</keyword>
<sequence>MELTIIAVGVGSVIIFVIFGLALFIVVSKRREMKKKMRKTDGHLTSDEFNATSRAGVRQVILVDLAIVEDVVVQGDLLVHLDVDLVIELDALRCYDAYAPSSIVSRSCRIVEEKVDDAVMKIVIVMNKASDALGACN</sequence>
<dbReference type="EMBL" id="OA882347">
    <property type="protein sequence ID" value="CAD7274838.1"/>
    <property type="molecule type" value="Genomic_DNA"/>
</dbReference>
<gene>
    <name evidence="2" type="ORF">NMOB1V02_LOCUS2658</name>
</gene>
<keyword evidence="1" id="KW-0472">Membrane</keyword>